<evidence type="ECO:0000259" key="1">
    <source>
        <dbReference type="Pfam" id="PF01909"/>
    </source>
</evidence>
<accession>A0A0P8A2M9</accession>
<dbReference type="Pfam" id="PF01909">
    <property type="entry name" value="NTP_transf_2"/>
    <property type="match status" value="1"/>
</dbReference>
<reference evidence="3 4" key="1">
    <citation type="submission" date="2015-09" db="EMBL/GenBank/DDBJ databases">
        <title>A metagenomics-based metabolic model of nitrate-dependent anaerobic oxidation of methane by Methanoperedens-like archaea.</title>
        <authorList>
            <person name="Arshad A."/>
            <person name="Speth D.R."/>
            <person name="De Graaf R.M."/>
            <person name="Op Den Camp H.J."/>
            <person name="Jetten M.S."/>
            <person name="Welte C.U."/>
        </authorList>
    </citation>
    <scope>NUCLEOTIDE SEQUENCE [LARGE SCALE GENOMIC DNA]</scope>
</reference>
<dbReference type="CDD" id="cd05403">
    <property type="entry name" value="NT_KNTase_like"/>
    <property type="match status" value="1"/>
</dbReference>
<dbReference type="Pfam" id="PF05168">
    <property type="entry name" value="HEPN"/>
    <property type="match status" value="1"/>
</dbReference>
<gene>
    <name evidence="3" type="ORF">MPEBLZ_03072</name>
</gene>
<keyword evidence="3" id="KW-0808">Transferase</keyword>
<organism evidence="3 4">
    <name type="scientific">Candidatus Methanoperedens nitratireducens</name>
    <dbReference type="NCBI Taxonomy" id="1392998"/>
    <lineage>
        <taxon>Archaea</taxon>
        <taxon>Methanobacteriati</taxon>
        <taxon>Methanobacteriota</taxon>
        <taxon>Stenosarchaea group</taxon>
        <taxon>Methanomicrobia</taxon>
        <taxon>Methanosarcinales</taxon>
        <taxon>ANME-2 cluster</taxon>
        <taxon>Candidatus Methanoperedentaceae</taxon>
        <taxon>Candidatus Methanoperedens</taxon>
    </lineage>
</organism>
<dbReference type="Gene3D" id="1.20.120.330">
    <property type="entry name" value="Nucleotidyltransferases domain 2"/>
    <property type="match status" value="1"/>
</dbReference>
<dbReference type="AlphaFoldDB" id="A0A0P8A2M9"/>
<evidence type="ECO:0000313" key="4">
    <source>
        <dbReference type="Proteomes" id="UP000050360"/>
    </source>
</evidence>
<dbReference type="InterPro" id="IPR043519">
    <property type="entry name" value="NT_sf"/>
</dbReference>
<sequence length="187" mass="21404">MQKSDISSRRRALKSELKRVVNELKKAGVERIILFGSLAKDDIGPESDIDLLVVQETKKRFMDRLSELYEVINPRYALDLLVYTPLELRDDGFSRQNMILMMQIFLQKANDSIAELCEMASLKDSDFRNIKKRAATLDIYYIPTRYPDGLPGGIPSEAYLKEDAQRALSICNEVIDLVEKKIGMVKI</sequence>
<feature type="domain" description="Polymerase nucleotidyl transferase" evidence="1">
    <location>
        <begin position="17"/>
        <end position="87"/>
    </location>
</feature>
<name>A0A0P8A2M9_9EURY</name>
<evidence type="ECO:0000313" key="3">
    <source>
        <dbReference type="EMBL" id="KPQ42355.1"/>
    </source>
</evidence>
<dbReference type="GO" id="GO:0016779">
    <property type="term" value="F:nucleotidyltransferase activity"/>
    <property type="evidence" value="ECO:0007669"/>
    <property type="project" value="InterPro"/>
</dbReference>
<dbReference type="Gene3D" id="3.30.460.10">
    <property type="entry name" value="Beta Polymerase, domain 2"/>
    <property type="match status" value="1"/>
</dbReference>
<dbReference type="InterPro" id="IPR007842">
    <property type="entry name" value="HEPN_dom"/>
</dbReference>
<comment type="caution">
    <text evidence="3">The sequence shown here is derived from an EMBL/GenBank/DDBJ whole genome shotgun (WGS) entry which is preliminary data.</text>
</comment>
<dbReference type="EMBL" id="LKCM01000237">
    <property type="protein sequence ID" value="KPQ42355.1"/>
    <property type="molecule type" value="Genomic_DNA"/>
</dbReference>
<dbReference type="Proteomes" id="UP000050360">
    <property type="component" value="Unassembled WGS sequence"/>
</dbReference>
<evidence type="ECO:0000259" key="2">
    <source>
        <dbReference type="Pfam" id="PF05168"/>
    </source>
</evidence>
<proteinExistence type="predicted"/>
<protein>
    <submittedName>
        <fullName evidence="3">Nucleotidyltransferase domain protein</fullName>
    </submittedName>
</protein>
<dbReference type="SUPFAM" id="SSF81301">
    <property type="entry name" value="Nucleotidyltransferase"/>
    <property type="match status" value="1"/>
</dbReference>
<feature type="domain" description="HEPN" evidence="2">
    <location>
        <begin position="112"/>
        <end position="180"/>
    </location>
</feature>
<dbReference type="SUPFAM" id="SSF81593">
    <property type="entry name" value="Nucleotidyltransferase substrate binding subunit/domain"/>
    <property type="match status" value="1"/>
</dbReference>
<dbReference type="InterPro" id="IPR002934">
    <property type="entry name" value="Polymerase_NTP_transf_dom"/>
</dbReference>